<dbReference type="InterPro" id="IPR010432">
    <property type="entry name" value="RDD"/>
</dbReference>
<accession>A0AAE3LR42</accession>
<keyword evidence="3 5" id="KW-1133">Transmembrane helix</keyword>
<dbReference type="Pfam" id="PF06271">
    <property type="entry name" value="RDD"/>
    <property type="match status" value="1"/>
</dbReference>
<evidence type="ECO:0000256" key="2">
    <source>
        <dbReference type="ARBA" id="ARBA00022692"/>
    </source>
</evidence>
<comment type="subcellular location">
    <subcellularLocation>
        <location evidence="1">Membrane</location>
        <topology evidence="1">Multi-pass membrane protein</topology>
    </subcellularLocation>
</comment>
<reference evidence="7" key="1">
    <citation type="submission" date="2022-10" db="EMBL/GenBank/DDBJ databases">
        <authorList>
            <person name="Yue Y."/>
        </authorList>
    </citation>
    <scope>NUCLEOTIDE SEQUENCE</scope>
    <source>
        <strain evidence="7">Z654</strain>
    </source>
</reference>
<evidence type="ECO:0000256" key="3">
    <source>
        <dbReference type="ARBA" id="ARBA00022989"/>
    </source>
</evidence>
<feature type="transmembrane region" description="Helical" evidence="5">
    <location>
        <begin position="45"/>
        <end position="77"/>
    </location>
</feature>
<evidence type="ECO:0000256" key="1">
    <source>
        <dbReference type="ARBA" id="ARBA00004141"/>
    </source>
</evidence>
<proteinExistence type="predicted"/>
<name>A0AAE3LR42_9RHOB</name>
<feature type="transmembrane region" description="Helical" evidence="5">
    <location>
        <begin position="111"/>
        <end position="137"/>
    </location>
</feature>
<gene>
    <name evidence="7" type="ORF">OH136_06495</name>
</gene>
<dbReference type="EMBL" id="JAOYFC010000001">
    <property type="protein sequence ID" value="MCV6824203.1"/>
    <property type="molecule type" value="Genomic_DNA"/>
</dbReference>
<feature type="domain" description="RDD" evidence="6">
    <location>
        <begin position="34"/>
        <end position="148"/>
    </location>
</feature>
<evidence type="ECO:0000256" key="4">
    <source>
        <dbReference type="ARBA" id="ARBA00023136"/>
    </source>
</evidence>
<sequence>MSYDDFSQRSDFNQRTSGLPDPEFHAEFYQDVTAKRFFAWVIDTIVIGILTALVIVFTAFLAAFIAPLVFMVIGFVYRTVTIAKNSATPGMWLMAIELRTHRGERLDTSMALLHTLAFTVSFSVVILQILSVGLMALSPQGKGLGDHLLGTAMINRISRY</sequence>
<evidence type="ECO:0000313" key="7">
    <source>
        <dbReference type="EMBL" id="MCV6824203.1"/>
    </source>
</evidence>
<dbReference type="GO" id="GO:0016020">
    <property type="term" value="C:membrane"/>
    <property type="evidence" value="ECO:0007669"/>
    <property type="project" value="UniProtKB-SubCell"/>
</dbReference>
<dbReference type="RefSeq" id="WP_263953020.1">
    <property type="nucleotide sequence ID" value="NZ_JAOYFC010000001.1"/>
</dbReference>
<keyword evidence="8" id="KW-1185">Reference proteome</keyword>
<keyword evidence="4 5" id="KW-0472">Membrane</keyword>
<organism evidence="7 8">
    <name type="scientific">Halocynthiibacter halioticoli</name>
    <dbReference type="NCBI Taxonomy" id="2986804"/>
    <lineage>
        <taxon>Bacteria</taxon>
        <taxon>Pseudomonadati</taxon>
        <taxon>Pseudomonadota</taxon>
        <taxon>Alphaproteobacteria</taxon>
        <taxon>Rhodobacterales</taxon>
        <taxon>Paracoccaceae</taxon>
        <taxon>Halocynthiibacter</taxon>
    </lineage>
</organism>
<evidence type="ECO:0000313" key="8">
    <source>
        <dbReference type="Proteomes" id="UP001208041"/>
    </source>
</evidence>
<evidence type="ECO:0000256" key="5">
    <source>
        <dbReference type="SAM" id="Phobius"/>
    </source>
</evidence>
<evidence type="ECO:0000259" key="6">
    <source>
        <dbReference type="Pfam" id="PF06271"/>
    </source>
</evidence>
<comment type="caution">
    <text evidence="7">The sequence shown here is derived from an EMBL/GenBank/DDBJ whole genome shotgun (WGS) entry which is preliminary data.</text>
</comment>
<keyword evidence="2 5" id="KW-0812">Transmembrane</keyword>
<dbReference type="AlphaFoldDB" id="A0AAE3LR42"/>
<protein>
    <submittedName>
        <fullName evidence="7">RDD family protein</fullName>
    </submittedName>
</protein>
<dbReference type="Proteomes" id="UP001208041">
    <property type="component" value="Unassembled WGS sequence"/>
</dbReference>